<evidence type="ECO:0000313" key="8">
    <source>
        <dbReference type="Proteomes" id="UP000198734"/>
    </source>
</evidence>
<accession>A0A1I5ZQ64</accession>
<proteinExistence type="predicted"/>
<feature type="transmembrane region" description="Helical" evidence="5">
    <location>
        <begin position="262"/>
        <end position="289"/>
    </location>
</feature>
<feature type="transmembrane region" description="Helical" evidence="5">
    <location>
        <begin position="227"/>
        <end position="250"/>
    </location>
</feature>
<dbReference type="InterPro" id="IPR013525">
    <property type="entry name" value="ABC2_TM"/>
</dbReference>
<dbReference type="RefSeq" id="WP_093537556.1">
    <property type="nucleotide sequence ID" value="NZ_FOXU01000005.1"/>
</dbReference>
<dbReference type="GO" id="GO:0140359">
    <property type="term" value="F:ABC-type transporter activity"/>
    <property type="evidence" value="ECO:0007669"/>
    <property type="project" value="InterPro"/>
</dbReference>
<feature type="transmembrane region" description="Helical" evidence="5">
    <location>
        <begin position="341"/>
        <end position="360"/>
    </location>
</feature>
<protein>
    <submittedName>
        <fullName evidence="7">ABC-2 type transport system permease protein</fullName>
    </submittedName>
</protein>
<gene>
    <name evidence="7" type="ORF">SAMN05421670_2867</name>
</gene>
<dbReference type="EMBL" id="FOXU01000005">
    <property type="protein sequence ID" value="SFQ58317.1"/>
    <property type="molecule type" value="Genomic_DNA"/>
</dbReference>
<sequence>MLFSLIAKQMKMLIRNKQPLIILLVMPLVLITILSNALGSIMDGGEEAAIQANLLILDNSSWVQEEKEIKLFLEGEGVTGVALDALLTQFKSGDPVELLNSTVLAADEMKKYIAVEYKKEVDLKTARQDENIDGILNIPSNFRLNYIKFAYFNNPDFPSVSLYLNQDNEIRASIIDAVLTDWQSGYSQSAALLAANLSPQEIMSNVSSVEKVEQVLEASERKIPATIYYTVGMMVMFALYIPAFLAGFALQEVQWKVYDRILLAGVSPVLYTLSIFLTGTFVAFIQQAIMLSFGMLVLGIEWITLEGMGLIIISYSVFVGALSALITTLQFRTKTEGIANVFNGLFITVFSFLGGSFFNIRDISETLGKIGDFTPNGATMSAILSIQKGQDLSVIWPFMLAIYVLVVVCVLFAIVFFPRRGVAG</sequence>
<dbReference type="GO" id="GO:0016020">
    <property type="term" value="C:membrane"/>
    <property type="evidence" value="ECO:0007669"/>
    <property type="project" value="UniProtKB-SubCell"/>
</dbReference>
<evidence type="ECO:0000256" key="2">
    <source>
        <dbReference type="ARBA" id="ARBA00022692"/>
    </source>
</evidence>
<dbReference type="Proteomes" id="UP000198734">
    <property type="component" value="Unassembled WGS sequence"/>
</dbReference>
<keyword evidence="4 5" id="KW-0472">Membrane</keyword>
<evidence type="ECO:0000256" key="4">
    <source>
        <dbReference type="ARBA" id="ARBA00023136"/>
    </source>
</evidence>
<feature type="transmembrane region" description="Helical" evidence="5">
    <location>
        <begin position="309"/>
        <end position="329"/>
    </location>
</feature>
<dbReference type="InterPro" id="IPR052902">
    <property type="entry name" value="ABC-2_transporter"/>
</dbReference>
<dbReference type="STRING" id="126156.SAMN05421670_2867"/>
<feature type="domain" description="ABC-2 type transporter transmembrane" evidence="6">
    <location>
        <begin position="20"/>
        <end position="414"/>
    </location>
</feature>
<name>A0A1I5ZQ64_9BACI</name>
<keyword evidence="3 5" id="KW-1133">Transmembrane helix</keyword>
<dbReference type="PANTHER" id="PTHR43027:SF1">
    <property type="entry name" value="DOXORUBICIN RESISTANCE ABC TRANSPORTER PERMEASE PROTEIN DRRC-RELATED"/>
    <property type="match status" value="1"/>
</dbReference>
<dbReference type="OrthoDB" id="3078158at2"/>
<dbReference type="PANTHER" id="PTHR43027">
    <property type="entry name" value="DOXORUBICIN RESISTANCE ABC TRANSPORTER PERMEASE PROTEIN DRRC-RELATED"/>
    <property type="match status" value="1"/>
</dbReference>
<dbReference type="AlphaFoldDB" id="A0A1I5ZQ64"/>
<comment type="subcellular location">
    <subcellularLocation>
        <location evidence="1">Membrane</location>
        <topology evidence="1">Multi-pass membrane protein</topology>
    </subcellularLocation>
</comment>
<evidence type="ECO:0000256" key="1">
    <source>
        <dbReference type="ARBA" id="ARBA00004141"/>
    </source>
</evidence>
<keyword evidence="8" id="KW-1185">Reference proteome</keyword>
<reference evidence="8" key="1">
    <citation type="submission" date="2016-10" db="EMBL/GenBank/DDBJ databases">
        <authorList>
            <person name="Varghese N."/>
            <person name="Submissions S."/>
        </authorList>
    </citation>
    <scope>NUCLEOTIDE SEQUENCE [LARGE SCALE GENOMIC DNA]</scope>
    <source>
        <strain evidence="8">DSM 11706</strain>
    </source>
</reference>
<evidence type="ECO:0000256" key="3">
    <source>
        <dbReference type="ARBA" id="ARBA00022989"/>
    </source>
</evidence>
<evidence type="ECO:0000313" key="7">
    <source>
        <dbReference type="EMBL" id="SFQ58317.1"/>
    </source>
</evidence>
<feature type="transmembrane region" description="Helical" evidence="5">
    <location>
        <begin position="394"/>
        <end position="417"/>
    </location>
</feature>
<evidence type="ECO:0000259" key="6">
    <source>
        <dbReference type="Pfam" id="PF12698"/>
    </source>
</evidence>
<dbReference type="Pfam" id="PF12698">
    <property type="entry name" value="ABC2_membrane_3"/>
    <property type="match status" value="1"/>
</dbReference>
<evidence type="ECO:0000256" key="5">
    <source>
        <dbReference type="SAM" id="Phobius"/>
    </source>
</evidence>
<organism evidence="7 8">
    <name type="scientific">Psychrobacillus psychrotolerans</name>
    <dbReference type="NCBI Taxonomy" id="126156"/>
    <lineage>
        <taxon>Bacteria</taxon>
        <taxon>Bacillati</taxon>
        <taxon>Bacillota</taxon>
        <taxon>Bacilli</taxon>
        <taxon>Bacillales</taxon>
        <taxon>Bacillaceae</taxon>
        <taxon>Psychrobacillus</taxon>
    </lineage>
</organism>
<keyword evidence="2 5" id="KW-0812">Transmembrane</keyword>